<dbReference type="PANTHER" id="PTHR33444">
    <property type="entry name" value="SI:DKEY-19B23.12-RELATED"/>
    <property type="match status" value="1"/>
</dbReference>
<feature type="transmembrane region" description="Helical" evidence="2">
    <location>
        <begin position="123"/>
        <end position="143"/>
    </location>
</feature>
<dbReference type="EMBL" id="JABXBU010002227">
    <property type="protein sequence ID" value="KAF8773003.1"/>
    <property type="molecule type" value="Genomic_DNA"/>
</dbReference>
<evidence type="ECO:0000256" key="1">
    <source>
        <dbReference type="SAM" id="MobiDB-lite"/>
    </source>
</evidence>
<feature type="region of interest" description="Disordered" evidence="1">
    <location>
        <begin position="1"/>
        <end position="26"/>
    </location>
</feature>
<keyword evidence="2" id="KW-0812">Transmembrane</keyword>
<organism evidence="3 4">
    <name type="scientific">Argiope bruennichi</name>
    <name type="common">Wasp spider</name>
    <name type="synonym">Aranea bruennichi</name>
    <dbReference type="NCBI Taxonomy" id="94029"/>
    <lineage>
        <taxon>Eukaryota</taxon>
        <taxon>Metazoa</taxon>
        <taxon>Ecdysozoa</taxon>
        <taxon>Arthropoda</taxon>
        <taxon>Chelicerata</taxon>
        <taxon>Arachnida</taxon>
        <taxon>Araneae</taxon>
        <taxon>Araneomorphae</taxon>
        <taxon>Entelegynae</taxon>
        <taxon>Araneoidea</taxon>
        <taxon>Araneidae</taxon>
        <taxon>Argiope</taxon>
    </lineage>
</organism>
<proteinExistence type="predicted"/>
<evidence type="ECO:0000313" key="4">
    <source>
        <dbReference type="Proteomes" id="UP000807504"/>
    </source>
</evidence>
<name>A0A8T0EG75_ARGBR</name>
<reference evidence="3" key="1">
    <citation type="journal article" date="2020" name="bioRxiv">
        <title>Chromosome-level reference genome of the European wasp spider Argiope bruennichi: a resource for studies on range expansion and evolutionary adaptation.</title>
        <authorList>
            <person name="Sheffer M.M."/>
            <person name="Hoppe A."/>
            <person name="Krehenwinkel H."/>
            <person name="Uhl G."/>
            <person name="Kuss A.W."/>
            <person name="Jensen L."/>
            <person name="Jensen C."/>
            <person name="Gillespie R.G."/>
            <person name="Hoff K.J."/>
            <person name="Prost S."/>
        </authorList>
    </citation>
    <scope>NUCLEOTIDE SEQUENCE</scope>
</reference>
<feature type="transmembrane region" description="Helical" evidence="2">
    <location>
        <begin position="155"/>
        <end position="176"/>
    </location>
</feature>
<dbReference type="PANTHER" id="PTHR33444:SF2">
    <property type="entry name" value="MARVEL DOMAIN-CONTAINING PROTEIN"/>
    <property type="match status" value="1"/>
</dbReference>
<feature type="transmembrane region" description="Helical" evidence="2">
    <location>
        <begin position="196"/>
        <end position="214"/>
    </location>
</feature>
<reference evidence="3" key="2">
    <citation type="submission" date="2020-06" db="EMBL/GenBank/DDBJ databases">
        <authorList>
            <person name="Sheffer M."/>
        </authorList>
    </citation>
    <scope>NUCLEOTIDE SEQUENCE</scope>
</reference>
<keyword evidence="4" id="KW-1185">Reference proteome</keyword>
<keyword evidence="2" id="KW-1133">Transmembrane helix</keyword>
<protein>
    <submittedName>
        <fullName evidence="3">Uncharacterized protein</fullName>
    </submittedName>
</protein>
<keyword evidence="2" id="KW-0472">Membrane</keyword>
<dbReference type="AlphaFoldDB" id="A0A8T0EG75"/>
<dbReference type="Proteomes" id="UP000807504">
    <property type="component" value="Unassembled WGS sequence"/>
</dbReference>
<gene>
    <name evidence="3" type="ORF">HNY73_015705</name>
</gene>
<accession>A0A8T0EG75</accession>
<evidence type="ECO:0000256" key="2">
    <source>
        <dbReference type="SAM" id="Phobius"/>
    </source>
</evidence>
<comment type="caution">
    <text evidence="3">The sequence shown here is derived from an EMBL/GenBank/DDBJ whole genome shotgun (WGS) entry which is preliminary data.</text>
</comment>
<dbReference type="InterPro" id="IPR040350">
    <property type="entry name" value="TMEM272"/>
</dbReference>
<evidence type="ECO:0000313" key="3">
    <source>
        <dbReference type="EMBL" id="KAF8773003.1"/>
    </source>
</evidence>
<sequence>MDKGKKDNESQSSTAETVPLLGKREPVDLYTEPSACASEPTCGQELATAGTYERAEASPPDIEETMLEADISRKRREVEEELAESINSYEGMADVISPDQGCGLFYGIWLCVCHCLSSFGIQFPLHVLLLVLPISAGFMGARYMTECPMSAKLPYALMVVGGVGTLVLLVRLTLLLHTKFSSDDRLKKWLKTGTKLLECAFLPSLICELCFSYKKSPNDDPFSSNYCNQNFYSFVSLMNNVFITLVIGWIFLYCITGQRDILERQGGRRETVAELSSRSEAHAVPEISQFAAVDAQHLVRAFASSETQTAQ</sequence>
<feature type="transmembrane region" description="Helical" evidence="2">
    <location>
        <begin position="234"/>
        <end position="255"/>
    </location>
</feature>